<feature type="compositionally biased region" description="Basic and acidic residues" evidence="1">
    <location>
        <begin position="125"/>
        <end position="150"/>
    </location>
</feature>
<protein>
    <recommendedName>
        <fullName evidence="3">DUF4349 domain-containing protein</fullName>
    </recommendedName>
</protein>
<evidence type="ECO:0000256" key="1">
    <source>
        <dbReference type="SAM" id="MobiDB-lite"/>
    </source>
</evidence>
<feature type="domain" description="DUF4349" evidence="3">
    <location>
        <begin position="200"/>
        <end position="299"/>
    </location>
</feature>
<feature type="region of interest" description="Disordered" evidence="1">
    <location>
        <begin position="107"/>
        <end position="189"/>
    </location>
</feature>
<keyword evidence="2" id="KW-0472">Membrane</keyword>
<geneLocation type="plasmid" evidence="4 5">
    <name>pADEG01</name>
</geneLocation>
<keyword evidence="2" id="KW-0812">Transmembrane</keyword>
<dbReference type="OrthoDB" id="2380065at2"/>
<dbReference type="HOGENOM" id="CLU_878912_0_0_9"/>
<dbReference type="EMBL" id="CP001786">
    <property type="protein sequence ID" value="ACX53233.1"/>
    <property type="molecule type" value="Genomic_DNA"/>
</dbReference>
<dbReference type="KEGG" id="adg:Adeg_2156"/>
<dbReference type="RefSeq" id="WP_012818238.1">
    <property type="nucleotide sequence ID" value="NC_013386.1"/>
</dbReference>
<organism evidence="4 5">
    <name type="scientific">Ammonifex degensii (strain DSM 10501 / KC4)</name>
    <dbReference type="NCBI Taxonomy" id="429009"/>
    <lineage>
        <taxon>Bacteria</taxon>
        <taxon>Bacillati</taxon>
        <taxon>Bacillota</taxon>
        <taxon>Clostridia</taxon>
        <taxon>Thermoanaerobacterales</taxon>
        <taxon>Thermoanaerobacteraceae</taxon>
        <taxon>Ammonifex</taxon>
    </lineage>
</organism>
<dbReference type="InterPro" id="IPR025645">
    <property type="entry name" value="DUF4349"/>
</dbReference>
<accession>C9RDG2</accession>
<evidence type="ECO:0000259" key="3">
    <source>
        <dbReference type="Pfam" id="PF14257"/>
    </source>
</evidence>
<name>C9RDG2_AMMDK</name>
<keyword evidence="5" id="KW-1185">Reference proteome</keyword>
<proteinExistence type="predicted"/>
<keyword evidence="2" id="KW-1133">Transmembrane helix</keyword>
<gene>
    <name evidence="4" type="ORF">Adeg_2156</name>
</gene>
<feature type="compositionally biased region" description="Low complexity" evidence="1">
    <location>
        <begin position="151"/>
        <end position="163"/>
    </location>
</feature>
<dbReference type="Proteomes" id="UP000002620">
    <property type="component" value="Plasmid pADEG01"/>
</dbReference>
<feature type="transmembrane region" description="Helical" evidence="2">
    <location>
        <begin position="76"/>
        <end position="97"/>
    </location>
</feature>
<evidence type="ECO:0000313" key="4">
    <source>
        <dbReference type="EMBL" id="ACX53233.1"/>
    </source>
</evidence>
<sequence>MRCRRVQELIRDGELTGEARAHIAECPSCRRVYLLWQEVKRGLSLPAPAAPPGFKDRVMAQLSAPEKEAGRSPGRLRLVLAVAAGLLVMAGSAWAFFKGTFSPPPPAPPPVVADRSSGSSTPVLPDKEKVPGAGQGEEKAGGAEAPEKRQSPSPGASLAPAPAEGQRETNSPGARGEASPPRAGAQPQAELPRAFLSHPQLARSGFVELRVADVARAKGQVRNLARQFGAQENHELPVDGGIELAFALPSSQGEAFVKALCGSGIGSVQDRWESSRDVTQQLAELKARCEYASPEERRALEGEVKKLEADTVLVWLVAGR</sequence>
<dbReference type="eggNOG" id="COG5662">
    <property type="taxonomic scope" value="Bacteria"/>
</dbReference>
<keyword evidence="4" id="KW-0614">Plasmid</keyword>
<evidence type="ECO:0000256" key="2">
    <source>
        <dbReference type="SAM" id="Phobius"/>
    </source>
</evidence>
<dbReference type="AlphaFoldDB" id="C9RDG2"/>
<reference evidence="4 5" key="1">
    <citation type="submission" date="2009-10" db="EMBL/GenBank/DDBJ databases">
        <title>Complete sequence of plasmid of Ammonifex degensii KC4.</title>
        <authorList>
            <consortium name="US DOE Joint Genome Institute"/>
            <person name="Kerfeld C."/>
            <person name="Goodner B."/>
            <person name="Huber H."/>
            <person name="Stetter K."/>
            <person name="Lucas S."/>
            <person name="Copeland A."/>
            <person name="Lapidus A."/>
            <person name="Glavina del Rio T."/>
            <person name="Dalin E."/>
            <person name="Tice H."/>
            <person name="Bruce D."/>
            <person name="Goodwin L."/>
            <person name="Pitluck S."/>
            <person name="Saunders E."/>
            <person name="Brettin T."/>
            <person name="Detter J.C."/>
            <person name="Han C."/>
            <person name="Larimer F."/>
            <person name="Land M."/>
            <person name="Hauser L."/>
            <person name="Kyrpides N."/>
            <person name="Ovchinnikova G."/>
            <person name="Richardson P."/>
        </authorList>
    </citation>
    <scope>NUCLEOTIDE SEQUENCE [LARGE SCALE GENOMIC DNA]</scope>
    <source>
        <strain evidence="5">DSM 10501 / KC4</strain>
        <plasmid evidence="4 5">pADEG01</plasmid>
    </source>
</reference>
<dbReference type="Pfam" id="PF14257">
    <property type="entry name" value="DUF4349"/>
    <property type="match status" value="1"/>
</dbReference>
<evidence type="ECO:0000313" key="5">
    <source>
        <dbReference type="Proteomes" id="UP000002620"/>
    </source>
</evidence>